<evidence type="ECO:0000256" key="4">
    <source>
        <dbReference type="ARBA" id="ARBA00023136"/>
    </source>
</evidence>
<dbReference type="AlphaFoldDB" id="A0A2T3B9U8"/>
<dbReference type="OrthoDB" id="5398233at2759"/>
<feature type="transmembrane region" description="Helical" evidence="6">
    <location>
        <begin position="187"/>
        <end position="210"/>
    </location>
</feature>
<comment type="subcellular location">
    <subcellularLocation>
        <location evidence="1">Membrane</location>
        <topology evidence="1">Multi-pass membrane protein</topology>
    </subcellularLocation>
</comment>
<feature type="transmembrane region" description="Helical" evidence="6">
    <location>
        <begin position="58"/>
        <end position="78"/>
    </location>
</feature>
<evidence type="ECO:0000256" key="3">
    <source>
        <dbReference type="ARBA" id="ARBA00022989"/>
    </source>
</evidence>
<keyword evidence="3 6" id="KW-1133">Transmembrane helix</keyword>
<evidence type="ECO:0000313" key="9">
    <source>
        <dbReference type="Proteomes" id="UP000241818"/>
    </source>
</evidence>
<evidence type="ECO:0000256" key="2">
    <source>
        <dbReference type="ARBA" id="ARBA00022692"/>
    </source>
</evidence>
<dbReference type="PANTHER" id="PTHR33048">
    <property type="entry name" value="PTH11-LIKE INTEGRAL MEMBRANE PROTEIN (AFU_ORTHOLOGUE AFUA_5G11245)"/>
    <property type="match status" value="1"/>
</dbReference>
<feature type="transmembrane region" description="Helical" evidence="6">
    <location>
        <begin position="143"/>
        <end position="167"/>
    </location>
</feature>
<evidence type="ECO:0000256" key="1">
    <source>
        <dbReference type="ARBA" id="ARBA00004141"/>
    </source>
</evidence>
<dbReference type="PANTHER" id="PTHR33048:SF19">
    <property type="entry name" value="MEMBRANE PROTEIN PTH11-LIKE, PUTATIVE (AFU_ORTHOLOGUE AFUA_1G14080)-RELATED"/>
    <property type="match status" value="1"/>
</dbReference>
<dbReference type="Pfam" id="PF20684">
    <property type="entry name" value="Fung_rhodopsin"/>
    <property type="match status" value="1"/>
</dbReference>
<feature type="transmembrane region" description="Helical" evidence="6">
    <location>
        <begin position="252"/>
        <end position="277"/>
    </location>
</feature>
<reference evidence="8 9" key="1">
    <citation type="journal article" date="2018" name="New Phytol.">
        <title>Comparative genomics and transcriptomics depict ericoid mycorrhizal fungi as versatile saprotrophs and plant mutualists.</title>
        <authorList>
            <person name="Martino E."/>
            <person name="Morin E."/>
            <person name="Grelet G.A."/>
            <person name="Kuo A."/>
            <person name="Kohler A."/>
            <person name="Daghino S."/>
            <person name="Barry K.W."/>
            <person name="Cichocki N."/>
            <person name="Clum A."/>
            <person name="Dockter R.B."/>
            <person name="Hainaut M."/>
            <person name="Kuo R.C."/>
            <person name="LaButti K."/>
            <person name="Lindahl B.D."/>
            <person name="Lindquist E.A."/>
            <person name="Lipzen A."/>
            <person name="Khouja H.R."/>
            <person name="Magnuson J."/>
            <person name="Murat C."/>
            <person name="Ohm R.A."/>
            <person name="Singer S.W."/>
            <person name="Spatafora J.W."/>
            <person name="Wang M."/>
            <person name="Veneault-Fourrey C."/>
            <person name="Henrissat B."/>
            <person name="Grigoriev I.V."/>
            <person name="Martin F.M."/>
            <person name="Perotto S."/>
        </authorList>
    </citation>
    <scope>NUCLEOTIDE SEQUENCE [LARGE SCALE GENOMIC DNA]</scope>
    <source>
        <strain evidence="8 9">ATCC 22711</strain>
    </source>
</reference>
<evidence type="ECO:0000256" key="5">
    <source>
        <dbReference type="ARBA" id="ARBA00038359"/>
    </source>
</evidence>
<keyword evidence="9" id="KW-1185">Reference proteome</keyword>
<dbReference type="GO" id="GO:0016020">
    <property type="term" value="C:membrane"/>
    <property type="evidence" value="ECO:0007669"/>
    <property type="project" value="UniProtKB-SubCell"/>
</dbReference>
<dbReference type="RefSeq" id="XP_024723700.1">
    <property type="nucleotide sequence ID" value="XM_024869852.1"/>
</dbReference>
<organism evidence="8 9">
    <name type="scientific">Amorphotheca resinae ATCC 22711</name>
    <dbReference type="NCBI Taxonomy" id="857342"/>
    <lineage>
        <taxon>Eukaryota</taxon>
        <taxon>Fungi</taxon>
        <taxon>Dikarya</taxon>
        <taxon>Ascomycota</taxon>
        <taxon>Pezizomycotina</taxon>
        <taxon>Leotiomycetes</taxon>
        <taxon>Helotiales</taxon>
        <taxon>Amorphothecaceae</taxon>
        <taxon>Amorphotheca</taxon>
    </lineage>
</organism>
<dbReference type="InParanoid" id="A0A2T3B9U8"/>
<feature type="domain" description="Rhodopsin" evidence="7">
    <location>
        <begin position="40"/>
        <end position="242"/>
    </location>
</feature>
<gene>
    <name evidence="8" type="ORF">M430DRAFT_94689</name>
</gene>
<name>A0A2T3B9U8_AMORE</name>
<evidence type="ECO:0000256" key="6">
    <source>
        <dbReference type="SAM" id="Phobius"/>
    </source>
</evidence>
<sequence length="371" mass="41639">MDLLHLISPAPDPTDSRENKPSILVSWWCTVYAVTIILFRICGRYIRTERVYAEDGIMLLAIIPLFIRMALVHVILLYGTNNTVVTGLTAEDIHHRELGSRLVLASRIMYAVCLWAIKYSVSMFLRTLTESVWQRSHQKLLRYLHIFLAVTFVATVISDLAACQPFSHYWQVIPDPGPKCRQGYAQLLTMGIMNIITNLTLVAFPIPMIMRSRLSQKRKFGIILRMALPLFGIIVTLYQIPKVISHHGAQPFRTLVASFDILISTAAANAVVLGSLLQDRGYKKAKYKHGVTELDGFARRPSAPGHTLRDTWGSDEDLMRGDAEGKVVVIGMDELPIQGVEEPAKAKLSEIRVASTWEVKVVERSVATNET</sequence>
<keyword evidence="4 6" id="KW-0472">Membrane</keyword>
<proteinExistence type="inferred from homology"/>
<protein>
    <recommendedName>
        <fullName evidence="7">Rhodopsin domain-containing protein</fullName>
    </recommendedName>
</protein>
<evidence type="ECO:0000313" key="8">
    <source>
        <dbReference type="EMBL" id="PSS25101.1"/>
    </source>
</evidence>
<feature type="transmembrane region" description="Helical" evidence="6">
    <location>
        <begin position="222"/>
        <end position="240"/>
    </location>
</feature>
<dbReference type="GeneID" id="36577933"/>
<feature type="transmembrane region" description="Helical" evidence="6">
    <location>
        <begin position="25"/>
        <end position="46"/>
    </location>
</feature>
<accession>A0A2T3B9U8</accession>
<dbReference type="EMBL" id="KZ679007">
    <property type="protein sequence ID" value="PSS25101.1"/>
    <property type="molecule type" value="Genomic_DNA"/>
</dbReference>
<evidence type="ECO:0000259" key="7">
    <source>
        <dbReference type="Pfam" id="PF20684"/>
    </source>
</evidence>
<keyword evidence="2 6" id="KW-0812">Transmembrane</keyword>
<dbReference type="InterPro" id="IPR052337">
    <property type="entry name" value="SAT4-like"/>
</dbReference>
<feature type="transmembrane region" description="Helical" evidence="6">
    <location>
        <begin position="98"/>
        <end position="117"/>
    </location>
</feature>
<dbReference type="Proteomes" id="UP000241818">
    <property type="component" value="Unassembled WGS sequence"/>
</dbReference>
<dbReference type="InterPro" id="IPR049326">
    <property type="entry name" value="Rhodopsin_dom_fungi"/>
</dbReference>
<comment type="similarity">
    <text evidence="5">Belongs to the SAT4 family.</text>
</comment>